<feature type="transmembrane region" description="Helical" evidence="1">
    <location>
        <begin position="146"/>
        <end position="169"/>
    </location>
</feature>
<evidence type="ECO:0000256" key="1">
    <source>
        <dbReference type="SAM" id="Phobius"/>
    </source>
</evidence>
<keyword evidence="1" id="KW-0812">Transmembrane</keyword>
<feature type="transmembrane region" description="Helical" evidence="1">
    <location>
        <begin position="237"/>
        <end position="255"/>
    </location>
</feature>
<dbReference type="Proteomes" id="UP000054691">
    <property type="component" value="Unassembled WGS sequence"/>
</dbReference>
<protein>
    <submittedName>
        <fullName evidence="3">Uncharacterized protein</fullName>
    </submittedName>
</protein>
<sequence length="480" mass="54718">MILKFMGIKYGIMLILVLFIISLAGIEAYQGSLFYYAIFDLSWLAILFTALCCSQTYVIFYIQIMLFLGFWAKLMACLILKVPFIEPTGYWSSNFSSASWDQVLWVSSLAACAILAVNTLFFFCTKNKTKKANKSSAPLWYTKHHNLAWSLILFLGFLTNAINIFFHISITGLRPQLVLPFHLNAVIVWIMALAIPLLMAAFLGWDQSLGQKKNRFYSVCLLAFITSLSSLSRSVYLFWTLPYIIIVLSNLNFSLTKALVWHHRKLIFSFIGYALLSLILVSMGRSYYFAQYHSPSFIGQTSKQLSQLKKLFIGRWVGVEGVMATTAFPQSGWNFFKKGIMEKPSVGDIGIYTREVLKPNNYKNTKKTMFSSLPGLVSILNYTNSPSVVFWGMASICFLLCCFELIIYLALNNKFLLAQLGLILGYWCVSGLNIPYLGVVNLIECLFIPVLLCLINLCYNWLMKFWTKSPIRLKHQELPE</sequence>
<reference evidence="3 5" key="2">
    <citation type="submission" date="2018-06" db="EMBL/GenBank/DDBJ databases">
        <authorList>
            <consortium name="Pathogen Informatics"/>
            <person name="Doyle S."/>
        </authorList>
    </citation>
    <scope>NUCLEOTIDE SEQUENCE [LARGE SCALE GENOMIC DNA]</scope>
    <source>
        <strain evidence="3 5">NCTC12388</strain>
    </source>
</reference>
<feature type="transmembrane region" description="Helical" evidence="1">
    <location>
        <begin position="181"/>
        <end position="203"/>
    </location>
</feature>
<feature type="transmembrane region" description="Helical" evidence="1">
    <location>
        <begin position="104"/>
        <end position="125"/>
    </location>
</feature>
<evidence type="ECO:0000313" key="4">
    <source>
        <dbReference type="Proteomes" id="UP000054691"/>
    </source>
</evidence>
<keyword evidence="1" id="KW-1133">Transmembrane helix</keyword>
<dbReference type="Proteomes" id="UP000254476">
    <property type="component" value="Unassembled WGS sequence"/>
</dbReference>
<evidence type="ECO:0000313" key="5">
    <source>
        <dbReference type="Proteomes" id="UP000254476"/>
    </source>
</evidence>
<dbReference type="RefSeq" id="WP_058498219.1">
    <property type="nucleotide sequence ID" value="NZ_CAAAHW010000006.1"/>
</dbReference>
<evidence type="ECO:0000313" key="2">
    <source>
        <dbReference type="EMBL" id="KTD11587.1"/>
    </source>
</evidence>
<feature type="transmembrane region" description="Helical" evidence="1">
    <location>
        <begin position="58"/>
        <end position="84"/>
    </location>
</feature>
<dbReference type="STRING" id="45066.Lgra_1045"/>
<evidence type="ECO:0000313" key="3">
    <source>
        <dbReference type="EMBL" id="STX41209.1"/>
    </source>
</evidence>
<dbReference type="EMBL" id="LNYE01000020">
    <property type="protein sequence ID" value="KTD11587.1"/>
    <property type="molecule type" value="Genomic_DNA"/>
</dbReference>
<feature type="transmembrane region" description="Helical" evidence="1">
    <location>
        <begin position="388"/>
        <end position="408"/>
    </location>
</feature>
<feature type="transmembrane region" description="Helical" evidence="1">
    <location>
        <begin position="267"/>
        <end position="288"/>
    </location>
</feature>
<feature type="transmembrane region" description="Helical" evidence="1">
    <location>
        <begin position="7"/>
        <end position="26"/>
    </location>
</feature>
<gene>
    <name evidence="2" type="ORF">Lgra_1045</name>
    <name evidence="3" type="ORF">NCTC12388_00187</name>
</gene>
<dbReference type="AlphaFoldDB" id="A0A378J110"/>
<organism evidence="3 5">
    <name type="scientific">Legionella gratiana</name>
    <dbReference type="NCBI Taxonomy" id="45066"/>
    <lineage>
        <taxon>Bacteria</taxon>
        <taxon>Pseudomonadati</taxon>
        <taxon>Pseudomonadota</taxon>
        <taxon>Gammaproteobacteria</taxon>
        <taxon>Legionellales</taxon>
        <taxon>Legionellaceae</taxon>
        <taxon>Legionella</taxon>
    </lineage>
</organism>
<keyword evidence="1" id="KW-0472">Membrane</keyword>
<reference evidence="2 4" key="1">
    <citation type="submission" date="2015-11" db="EMBL/GenBank/DDBJ databases">
        <title>Genomic analysis of 38 Legionella species identifies large and diverse effector repertoires.</title>
        <authorList>
            <person name="Burstein D."/>
            <person name="Amaro F."/>
            <person name="Zusman T."/>
            <person name="Lifshitz Z."/>
            <person name="Cohen O."/>
            <person name="Gilbert J.A."/>
            <person name="Pupko T."/>
            <person name="Shuman H.A."/>
            <person name="Segal G."/>
        </authorList>
    </citation>
    <scope>NUCLEOTIDE SEQUENCE [LARGE SCALE GENOMIC DNA]</scope>
    <source>
        <strain evidence="2 4">Lyon 8420412</strain>
    </source>
</reference>
<dbReference type="OrthoDB" id="7032304at2"/>
<accession>A0A378J110</accession>
<dbReference type="EMBL" id="UGOB01000001">
    <property type="protein sequence ID" value="STX41209.1"/>
    <property type="molecule type" value="Genomic_DNA"/>
</dbReference>
<name>A0A378J110_9GAMM</name>
<keyword evidence="4" id="KW-1185">Reference proteome</keyword>
<feature type="transmembrane region" description="Helical" evidence="1">
    <location>
        <begin position="415"/>
        <end position="434"/>
    </location>
</feature>
<feature type="transmembrane region" description="Helical" evidence="1">
    <location>
        <begin position="215"/>
        <end position="231"/>
    </location>
</feature>
<proteinExistence type="predicted"/>
<feature type="transmembrane region" description="Helical" evidence="1">
    <location>
        <begin position="32"/>
        <end position="51"/>
    </location>
</feature>
<feature type="transmembrane region" description="Helical" evidence="1">
    <location>
        <begin position="440"/>
        <end position="462"/>
    </location>
</feature>